<keyword evidence="4" id="KW-1185">Reference proteome</keyword>
<dbReference type="Gene3D" id="1.10.260.40">
    <property type="entry name" value="lambda repressor-like DNA-binding domains"/>
    <property type="match status" value="1"/>
</dbReference>
<sequence length="109" mass="12599">MNVPIHPAVKVLKDEIIRSRHSYNKIAAATHISSQRLKNIMTGRADITLRERDILCEYLDISPIFVVMRRNDIQERLDFLDLRGLPEAMKKSLIILHHEICQLAATLKN</sequence>
<reference evidence="1 4" key="3">
    <citation type="submission" date="2016-10" db="EMBL/GenBank/DDBJ databases">
        <title>Complete Genome Assembly of Pantoea stewartii subsp. stewartii DC283, a Corn Pathogen.</title>
        <authorList>
            <person name="Duong D.A."/>
            <person name="Stevens A.M."/>
            <person name="Jensen R.V."/>
        </authorList>
    </citation>
    <scope>NUCLEOTIDE SEQUENCE [LARGE SCALE GENOMIC DNA]</scope>
    <source>
        <strain evidence="1 4">DC283</strain>
        <plasmid evidence="1 4">pDSJ05</plasmid>
    </source>
</reference>
<dbReference type="Proteomes" id="UP000005050">
    <property type="component" value="Unassembled WGS sequence"/>
</dbReference>
<dbReference type="InterPro" id="IPR010982">
    <property type="entry name" value="Lambda_DNA-bd_dom_sf"/>
</dbReference>
<dbReference type="SUPFAM" id="SSF47413">
    <property type="entry name" value="lambda repressor-like DNA-binding domains"/>
    <property type="match status" value="1"/>
</dbReference>
<evidence type="ECO:0008006" key="5">
    <source>
        <dbReference type="Google" id="ProtNLM"/>
    </source>
</evidence>
<dbReference type="KEGG" id="pstw:DSJ_22930"/>
<dbReference type="OrthoDB" id="9889144at2"/>
<dbReference type="RefSeq" id="WP_006122561.1">
    <property type="nucleotide sequence ID" value="NZ_AHIE01000065.1"/>
</dbReference>
<dbReference type="EMBL" id="CP017586">
    <property type="protein sequence ID" value="ARF52122.1"/>
    <property type="molecule type" value="Genomic_DNA"/>
</dbReference>
<name>H3RM56_PANSE</name>
<keyword evidence="1" id="KW-0614">Plasmid</keyword>
<reference evidence="2 3" key="1">
    <citation type="journal article" date="2012" name="Mol. Microbiol.">
        <title>The genetic and structural basis of two distinct terminal side branch residues in stewartan and amylovoran exopolysaccharides and their potential role in host adaptation.</title>
        <authorList>
            <person name="Wang X."/>
            <person name="Yang F."/>
            <person name="von Bodman S.B."/>
        </authorList>
    </citation>
    <scope>NUCLEOTIDE SEQUENCE [LARGE SCALE GENOMIC DNA]</scope>
    <source>
        <strain evidence="2 3">DC283</strain>
    </source>
</reference>
<dbReference type="Proteomes" id="UP000192380">
    <property type="component" value="Plasmid pDSJ05"/>
</dbReference>
<protein>
    <recommendedName>
        <fullName evidence="5">HTH cro/C1-type domain-containing protein</fullName>
    </recommendedName>
</protein>
<evidence type="ECO:0000313" key="4">
    <source>
        <dbReference type="Proteomes" id="UP000192380"/>
    </source>
</evidence>
<dbReference type="AlphaFoldDB" id="H3RM56"/>
<accession>H3RM56</accession>
<evidence type="ECO:0000313" key="2">
    <source>
        <dbReference type="EMBL" id="EHT97564.1"/>
    </source>
</evidence>
<proteinExistence type="predicted"/>
<evidence type="ECO:0000313" key="3">
    <source>
        <dbReference type="Proteomes" id="UP000005050"/>
    </source>
</evidence>
<dbReference type="EMBL" id="AHIE01000065">
    <property type="protein sequence ID" value="EHT97564.1"/>
    <property type="molecule type" value="Genomic_DNA"/>
</dbReference>
<gene>
    <name evidence="2" type="ORF">CKS_5653</name>
    <name evidence="1" type="ORF">DSJ_22930</name>
</gene>
<evidence type="ECO:0000313" key="1">
    <source>
        <dbReference type="EMBL" id="ARF52122.1"/>
    </source>
</evidence>
<organism evidence="2 3">
    <name type="scientific">Pantoea stewartii subsp. stewartii DC283</name>
    <dbReference type="NCBI Taxonomy" id="660596"/>
    <lineage>
        <taxon>Bacteria</taxon>
        <taxon>Pseudomonadati</taxon>
        <taxon>Pseudomonadota</taxon>
        <taxon>Gammaproteobacteria</taxon>
        <taxon>Enterobacterales</taxon>
        <taxon>Erwiniaceae</taxon>
        <taxon>Pantoea</taxon>
    </lineage>
</organism>
<dbReference type="GO" id="GO:0003677">
    <property type="term" value="F:DNA binding"/>
    <property type="evidence" value="ECO:0007669"/>
    <property type="project" value="InterPro"/>
</dbReference>
<geneLocation type="plasmid" evidence="1 4">
    <name>pDSJ05</name>
</geneLocation>
<dbReference type="PATRIC" id="fig|660596.6.peg.5545"/>
<reference evidence="2" key="2">
    <citation type="submission" date="2012-01" db="EMBL/GenBank/DDBJ databases">
        <authorList>
            <person name="Biehl B.S."/>
            <person name="Ding Y."/>
            <person name="Dugan-Rocha S.P."/>
            <person name="Gibbs R.A."/>
            <person name="Glasner J.D."/>
            <person name="Kovar C."/>
            <person name="Muzny D.M."/>
            <person name="Neeno-Eckwall E.C."/>
            <person name="Perna N.T."/>
            <person name="Qin X."/>
            <person name="von Bodman S.B."/>
            <person name="Weinstock G.M."/>
        </authorList>
    </citation>
    <scope>NUCLEOTIDE SEQUENCE</scope>
    <source>
        <strain evidence="2">DC283</strain>
    </source>
</reference>